<protein>
    <submittedName>
        <fullName evidence="2">Uncharacterized protein</fullName>
    </submittedName>
</protein>
<feature type="region of interest" description="Disordered" evidence="1">
    <location>
        <begin position="16"/>
        <end position="42"/>
    </location>
</feature>
<evidence type="ECO:0000313" key="2">
    <source>
        <dbReference type="EMBL" id="MBC2908028.1"/>
    </source>
</evidence>
<sequence>MSVALAGLSLLTAACSTGAEEKSTRDDGTGTRAPRAVPSPTSVTITLPMDRYRLQGSDLEAVEAAVAEATGTCMKRLGLTYRPPESEPSEWGVEENRRYGIQDPARAAAYGYRPLSVVHPPEDSKTVYSDAEVAALSGRDKE</sequence>
<feature type="compositionally biased region" description="Basic and acidic residues" evidence="1">
    <location>
        <begin position="19"/>
        <end position="29"/>
    </location>
</feature>
<name>A0A7X1JC75_9ACTN</name>
<feature type="non-terminal residue" evidence="2">
    <location>
        <position position="142"/>
    </location>
</feature>
<dbReference type="EMBL" id="JACMSF010000106">
    <property type="protein sequence ID" value="MBC2908028.1"/>
    <property type="molecule type" value="Genomic_DNA"/>
</dbReference>
<proteinExistence type="predicted"/>
<organism evidence="2 3">
    <name type="scientific">Streptomyces cupreus</name>
    <dbReference type="NCBI Taxonomy" id="2759956"/>
    <lineage>
        <taxon>Bacteria</taxon>
        <taxon>Bacillati</taxon>
        <taxon>Actinomycetota</taxon>
        <taxon>Actinomycetes</taxon>
        <taxon>Kitasatosporales</taxon>
        <taxon>Streptomycetaceae</taxon>
        <taxon>Streptomyces</taxon>
    </lineage>
</organism>
<keyword evidence="3" id="KW-1185">Reference proteome</keyword>
<dbReference type="AlphaFoldDB" id="A0A7X1JC75"/>
<accession>A0A7X1JC75</accession>
<reference evidence="2 3" key="1">
    <citation type="submission" date="2020-08" db="EMBL/GenBank/DDBJ databases">
        <title>Streptomyces sp. PSKA01 genome sequencing and assembly.</title>
        <authorList>
            <person name="Mandal S."/>
            <person name="Maiti P.K."/>
            <person name="Das P."/>
        </authorList>
    </citation>
    <scope>NUCLEOTIDE SEQUENCE [LARGE SCALE GENOMIC DNA]</scope>
    <source>
        <strain evidence="2 3">PSKA01</strain>
    </source>
</reference>
<evidence type="ECO:0000313" key="3">
    <source>
        <dbReference type="Proteomes" id="UP000584670"/>
    </source>
</evidence>
<evidence type="ECO:0000256" key="1">
    <source>
        <dbReference type="SAM" id="MobiDB-lite"/>
    </source>
</evidence>
<comment type="caution">
    <text evidence="2">The sequence shown here is derived from an EMBL/GenBank/DDBJ whole genome shotgun (WGS) entry which is preliminary data.</text>
</comment>
<gene>
    <name evidence="2" type="ORF">H4N64_42355</name>
</gene>
<dbReference type="Proteomes" id="UP000584670">
    <property type="component" value="Unassembled WGS sequence"/>
</dbReference>